<gene>
    <name evidence="5" type="ordered locus">Bcell_1366</name>
</gene>
<dbReference type="Pfam" id="PF00990">
    <property type="entry name" value="GGDEF"/>
    <property type="match status" value="1"/>
</dbReference>
<organism evidence="5 6">
    <name type="scientific">Evansella cellulosilytica (strain ATCC 21833 / DSM 2522 / FERM P-1141 / JCM 9156 / N-4)</name>
    <name type="common">Bacillus cellulosilyticus</name>
    <dbReference type="NCBI Taxonomy" id="649639"/>
    <lineage>
        <taxon>Bacteria</taxon>
        <taxon>Bacillati</taxon>
        <taxon>Bacillota</taxon>
        <taxon>Bacilli</taxon>
        <taxon>Bacillales</taxon>
        <taxon>Bacillaceae</taxon>
        <taxon>Evansella</taxon>
    </lineage>
</organism>
<dbReference type="AlphaFoldDB" id="E6TTJ5"/>
<dbReference type="GO" id="GO:0003677">
    <property type="term" value="F:DNA binding"/>
    <property type="evidence" value="ECO:0007669"/>
    <property type="project" value="UniProtKB-KW"/>
</dbReference>
<dbReference type="CDD" id="cd01949">
    <property type="entry name" value="GGDEF"/>
    <property type="match status" value="1"/>
</dbReference>
<dbReference type="SUPFAM" id="SSF55073">
    <property type="entry name" value="Nucleotide cyclase"/>
    <property type="match status" value="1"/>
</dbReference>
<dbReference type="Gene3D" id="3.30.70.270">
    <property type="match status" value="1"/>
</dbReference>
<proteinExistence type="predicted"/>
<dbReference type="PANTHER" id="PTHR46663:SF4">
    <property type="entry name" value="DIGUANYLATE CYCLASE DGCT-RELATED"/>
    <property type="match status" value="1"/>
</dbReference>
<keyword evidence="6" id="KW-1185">Reference proteome</keyword>
<accession>E6TTJ5</accession>
<dbReference type="InterPro" id="IPR043128">
    <property type="entry name" value="Rev_trsase/Diguanyl_cyclase"/>
</dbReference>
<evidence type="ECO:0000313" key="6">
    <source>
        <dbReference type="Proteomes" id="UP000001401"/>
    </source>
</evidence>
<name>E6TTJ5_EVAC2</name>
<dbReference type="eggNOG" id="COG1609">
    <property type="taxonomic scope" value="Bacteria"/>
</dbReference>
<evidence type="ECO:0000256" key="3">
    <source>
        <dbReference type="ARBA" id="ARBA00023163"/>
    </source>
</evidence>
<dbReference type="eggNOG" id="COG5001">
    <property type="taxonomic scope" value="Bacteria"/>
</dbReference>
<feature type="domain" description="GGDEF" evidence="4">
    <location>
        <begin position="618"/>
        <end position="765"/>
    </location>
</feature>
<evidence type="ECO:0000256" key="1">
    <source>
        <dbReference type="ARBA" id="ARBA00023015"/>
    </source>
</evidence>
<dbReference type="InterPro" id="IPR046335">
    <property type="entry name" value="LacI/GalR-like_sensor"/>
</dbReference>
<dbReference type="SUPFAM" id="SSF53822">
    <property type="entry name" value="Periplasmic binding protein-like I"/>
    <property type="match status" value="1"/>
</dbReference>
<dbReference type="STRING" id="649639.Bcell_1366"/>
<dbReference type="PROSITE" id="PS50887">
    <property type="entry name" value="GGDEF"/>
    <property type="match status" value="1"/>
</dbReference>
<dbReference type="EMBL" id="CP002394">
    <property type="protein sequence ID" value="ADU29631.1"/>
    <property type="molecule type" value="Genomic_DNA"/>
</dbReference>
<dbReference type="Proteomes" id="UP000001401">
    <property type="component" value="Chromosome"/>
</dbReference>
<keyword evidence="3" id="KW-0804">Transcription</keyword>
<evidence type="ECO:0000313" key="5">
    <source>
        <dbReference type="EMBL" id="ADU29631.1"/>
    </source>
</evidence>
<dbReference type="InterPro" id="IPR000160">
    <property type="entry name" value="GGDEF_dom"/>
</dbReference>
<keyword evidence="1" id="KW-0805">Transcription regulation</keyword>
<dbReference type="SMART" id="SM00267">
    <property type="entry name" value="GGDEF"/>
    <property type="match status" value="1"/>
</dbReference>
<dbReference type="CDD" id="cd06267">
    <property type="entry name" value="PBP1_LacI_sugar_binding-like"/>
    <property type="match status" value="1"/>
</dbReference>
<protein>
    <submittedName>
        <fullName evidence="5">Diguanylate cyclase</fullName>
    </submittedName>
</protein>
<dbReference type="KEGG" id="bco:Bcell_1366"/>
<dbReference type="InterPro" id="IPR052163">
    <property type="entry name" value="DGC-Regulatory_Protein"/>
</dbReference>
<dbReference type="OrthoDB" id="9759607at2"/>
<dbReference type="Pfam" id="PF13377">
    <property type="entry name" value="Peripla_BP_3"/>
    <property type="match status" value="1"/>
</dbReference>
<dbReference type="PANTHER" id="PTHR46663">
    <property type="entry name" value="DIGUANYLATE CYCLASE DGCT-RELATED"/>
    <property type="match status" value="1"/>
</dbReference>
<dbReference type="InterPro" id="IPR028082">
    <property type="entry name" value="Peripla_BP_I"/>
</dbReference>
<reference evidence="5" key="1">
    <citation type="submission" date="2010-12" db="EMBL/GenBank/DDBJ databases">
        <title>Complete sequence of Bacillus cellulosilyticus DSM 2522.</title>
        <authorList>
            <consortium name="US DOE Joint Genome Institute"/>
            <person name="Lucas S."/>
            <person name="Copeland A."/>
            <person name="Lapidus A."/>
            <person name="Cheng J.-F."/>
            <person name="Bruce D."/>
            <person name="Goodwin L."/>
            <person name="Pitluck S."/>
            <person name="Chertkov O."/>
            <person name="Detter J.C."/>
            <person name="Han C."/>
            <person name="Tapia R."/>
            <person name="Land M."/>
            <person name="Hauser L."/>
            <person name="Jeffries C."/>
            <person name="Kyrpides N."/>
            <person name="Ivanova N."/>
            <person name="Mikhailova N."/>
            <person name="Brumm P."/>
            <person name="Mead D."/>
            <person name="Woyke T."/>
        </authorList>
    </citation>
    <scope>NUCLEOTIDE SEQUENCE [LARGE SCALE GENOMIC DNA]</scope>
    <source>
        <strain evidence="5">DSM 2522</strain>
    </source>
</reference>
<keyword evidence="2" id="KW-0238">DNA-binding</keyword>
<dbReference type="RefSeq" id="WP_013487969.1">
    <property type="nucleotide sequence ID" value="NC_014829.1"/>
</dbReference>
<sequence>MLHHQHKKKRFTIGFLSANVAFDVESLLFQGMRQAAEKYGVNLVYISQLENENLDSFKHLSDLHGMRLENNLNKSDNRLQASSKYDKLQTIVKNFAIDGLIFIGWSKDAEDSNIHLLQQAFENIPIISVGKDIDNITSVYTHGSQYISELTKHLIEEHLCRNIALIAPRKFDKRIDRFIDTMQAYQIYDQNIVIDKEIEGINDSVMRINAAFNILFNERQADIDAVIVMTASEGKYALEYLQDRGIRVPEDIKLVCYEDHPSIAYSSPSLTTIDYPFEKLGYSSGETLVRLLNEGKAPLLTEIPTKIVYRDSCGCSINSAPRFEYDTVFYNSENASVVDLAAHLSSLFPSLNINFDKVINTFLADIKEEKTDAFLPILQDELKRHNHEYRETTLQEFINALKEATFPYYSDNELYNIRAEKIWFAAKYIVKDFSNHQTILDFISTDKINKVLKAINQSFMSAYSLPKIIHVMENAMTWLKIPSCFLHLSKNEQLHDDSLVFSYYDDETKNISEKQVADVFAHFVNRKREERFDLVVMLHSLNQSETALIVMEPGENQTNTLISYWVQIIAALKGAFLMDESQELIKKLAYYADTDPLTKLFNRRFFYRSLKSAIKKEQPFSIFYIDVDGFKPVNDMYGHAAGDDLLQQIAGRITFILGKTSYPLEHELLYGNAKANAIFRLGGDEFTVLFNSTDPIEIEAYVKKLIRFIELPYSINGQHKSVISCSVGISSFPADSNDLESLLKKADTALYCAKKLKNTFQIYSSIN</sequence>
<evidence type="ECO:0000259" key="4">
    <source>
        <dbReference type="PROSITE" id="PS50887"/>
    </source>
</evidence>
<dbReference type="NCBIfam" id="TIGR00254">
    <property type="entry name" value="GGDEF"/>
    <property type="match status" value="1"/>
</dbReference>
<dbReference type="Gene3D" id="3.40.50.2300">
    <property type="match status" value="2"/>
</dbReference>
<evidence type="ECO:0000256" key="2">
    <source>
        <dbReference type="ARBA" id="ARBA00023125"/>
    </source>
</evidence>
<dbReference type="HOGENOM" id="CLU_363969_0_0_9"/>
<dbReference type="InterPro" id="IPR029787">
    <property type="entry name" value="Nucleotide_cyclase"/>
</dbReference>